<comment type="subcellular location">
    <subcellularLocation>
        <location evidence="1">Membrane</location>
        <topology evidence="1">Single-pass membrane protein</topology>
    </subcellularLocation>
</comment>
<evidence type="ECO:0000313" key="6">
    <source>
        <dbReference type="EMBL" id="SDX16072.1"/>
    </source>
</evidence>
<keyword evidence="7" id="KW-1185">Reference proteome</keyword>
<sequence length="188" mass="21038">MTGLIIVIALVVVVVLWYISANNKLVALANNRENAFADIDVQLKQRHDLIPQLVAAVKGYMNHEAEVLTRVTQARSQALSATTVNDKIEAEKELSSAMRALSIQVEAYPELKANTNFMHLQEEIADIENKLASVRRYFNSTTKELNTAIQSIPTNIVAGFKHMTPQPFFDLGKEERKQLDKAPEISFS</sequence>
<keyword evidence="5" id="KW-0472">Membrane</keyword>
<dbReference type="GO" id="GO:0016020">
    <property type="term" value="C:membrane"/>
    <property type="evidence" value="ECO:0007669"/>
    <property type="project" value="UniProtKB-SubCell"/>
</dbReference>
<gene>
    <name evidence="6" type="ORF">SAMN05444420_11019</name>
</gene>
<dbReference type="InterPro" id="IPR007156">
    <property type="entry name" value="MamQ_LemA"/>
</dbReference>
<organism evidence="6 7">
    <name type="scientific">Capnocytophaga granulosa</name>
    <dbReference type="NCBI Taxonomy" id="45242"/>
    <lineage>
        <taxon>Bacteria</taxon>
        <taxon>Pseudomonadati</taxon>
        <taxon>Bacteroidota</taxon>
        <taxon>Flavobacteriia</taxon>
        <taxon>Flavobacteriales</taxon>
        <taxon>Flavobacteriaceae</taxon>
        <taxon>Capnocytophaga</taxon>
    </lineage>
</organism>
<comment type="caution">
    <text evidence="6">The sequence shown here is derived from an EMBL/GenBank/DDBJ whole genome shotgun (WGS) entry which is preliminary data.</text>
</comment>
<keyword evidence="3" id="KW-0812">Transmembrane</keyword>
<evidence type="ECO:0000256" key="1">
    <source>
        <dbReference type="ARBA" id="ARBA00004167"/>
    </source>
</evidence>
<dbReference type="AlphaFoldDB" id="A0A1H2ZF11"/>
<proteinExistence type="inferred from homology"/>
<evidence type="ECO:0000256" key="2">
    <source>
        <dbReference type="ARBA" id="ARBA00008854"/>
    </source>
</evidence>
<dbReference type="OrthoDB" id="9804152at2"/>
<dbReference type="PANTHER" id="PTHR34478">
    <property type="entry name" value="PROTEIN LEMA"/>
    <property type="match status" value="1"/>
</dbReference>
<name>A0A1H2ZF11_9FLAO</name>
<reference evidence="6 7" key="1">
    <citation type="submission" date="2016-10" db="EMBL/GenBank/DDBJ databases">
        <authorList>
            <person name="Varghese N."/>
            <person name="Submissions S."/>
        </authorList>
    </citation>
    <scope>NUCLEOTIDE SEQUENCE [LARGE SCALE GENOMIC DNA]</scope>
    <source>
        <strain evidence="6 7">DSM 11449</strain>
    </source>
</reference>
<dbReference type="GeneID" id="85017218"/>
<dbReference type="RefSeq" id="WP_016421188.1">
    <property type="nucleotide sequence ID" value="NZ_CBDFAJ010000099.1"/>
</dbReference>
<protein>
    <submittedName>
        <fullName evidence="6">LemA protein</fullName>
    </submittedName>
</protein>
<dbReference type="Gene3D" id="1.20.1440.20">
    <property type="entry name" value="LemA-like domain"/>
    <property type="match status" value="1"/>
</dbReference>
<dbReference type="PANTHER" id="PTHR34478:SF1">
    <property type="entry name" value="PROTEIN LEMA"/>
    <property type="match status" value="1"/>
</dbReference>
<comment type="similarity">
    <text evidence="2">Belongs to the LemA family.</text>
</comment>
<dbReference type="Proteomes" id="UP000182771">
    <property type="component" value="Unassembled WGS sequence"/>
</dbReference>
<keyword evidence="4" id="KW-1133">Transmembrane helix</keyword>
<dbReference type="InterPro" id="IPR023353">
    <property type="entry name" value="LemA-like_dom_sf"/>
</dbReference>
<dbReference type="Pfam" id="PF04011">
    <property type="entry name" value="LemA"/>
    <property type="match status" value="1"/>
</dbReference>
<evidence type="ECO:0000256" key="4">
    <source>
        <dbReference type="ARBA" id="ARBA00022989"/>
    </source>
</evidence>
<dbReference type="SUPFAM" id="SSF140478">
    <property type="entry name" value="LemA-like"/>
    <property type="match status" value="1"/>
</dbReference>
<evidence type="ECO:0000256" key="3">
    <source>
        <dbReference type="ARBA" id="ARBA00022692"/>
    </source>
</evidence>
<accession>A0A1H2ZF11</accession>
<dbReference type="EMBL" id="FNND01000010">
    <property type="protein sequence ID" value="SDX16072.1"/>
    <property type="molecule type" value="Genomic_DNA"/>
</dbReference>
<evidence type="ECO:0000256" key="5">
    <source>
        <dbReference type="ARBA" id="ARBA00023136"/>
    </source>
</evidence>
<evidence type="ECO:0000313" key="7">
    <source>
        <dbReference type="Proteomes" id="UP000182771"/>
    </source>
</evidence>